<dbReference type="Proteomes" id="UP000789375">
    <property type="component" value="Unassembled WGS sequence"/>
</dbReference>
<evidence type="ECO:0000313" key="3">
    <source>
        <dbReference type="Proteomes" id="UP000789375"/>
    </source>
</evidence>
<sequence>SLQTLPHYENASHMTTADFNNRPSNESLYLYQQDSASNAQNAETMIPIHSLQFNSNYQASLLSLSDYLINSQEGVYYLTYANTFSFGSVIGFPSSEDRVQGN</sequence>
<organism evidence="2 3">
    <name type="scientific">Funneliformis mosseae</name>
    <name type="common">Endomycorrhizal fungus</name>
    <name type="synonym">Glomus mosseae</name>
    <dbReference type="NCBI Taxonomy" id="27381"/>
    <lineage>
        <taxon>Eukaryota</taxon>
        <taxon>Fungi</taxon>
        <taxon>Fungi incertae sedis</taxon>
        <taxon>Mucoromycota</taxon>
        <taxon>Glomeromycotina</taxon>
        <taxon>Glomeromycetes</taxon>
        <taxon>Glomerales</taxon>
        <taxon>Glomeraceae</taxon>
        <taxon>Funneliformis</taxon>
    </lineage>
</organism>
<keyword evidence="3" id="KW-1185">Reference proteome</keyword>
<proteinExistence type="predicted"/>
<comment type="caution">
    <text evidence="2">The sequence shown here is derived from an EMBL/GenBank/DDBJ whole genome shotgun (WGS) entry which is preliminary data.</text>
</comment>
<evidence type="ECO:0000313" key="2">
    <source>
        <dbReference type="EMBL" id="CAG8702553.1"/>
    </source>
</evidence>
<feature type="compositionally biased region" description="Polar residues" evidence="1">
    <location>
        <begin position="12"/>
        <end position="23"/>
    </location>
</feature>
<evidence type="ECO:0000256" key="1">
    <source>
        <dbReference type="SAM" id="MobiDB-lite"/>
    </source>
</evidence>
<feature type="region of interest" description="Disordered" evidence="1">
    <location>
        <begin position="1"/>
        <end position="23"/>
    </location>
</feature>
<reference evidence="2" key="1">
    <citation type="submission" date="2021-06" db="EMBL/GenBank/DDBJ databases">
        <authorList>
            <person name="Kallberg Y."/>
            <person name="Tangrot J."/>
            <person name="Rosling A."/>
        </authorList>
    </citation>
    <scope>NUCLEOTIDE SEQUENCE</scope>
    <source>
        <strain evidence="2">87-6 pot B 2015</strain>
    </source>
</reference>
<gene>
    <name evidence="2" type="ORF">FMOSSE_LOCUS13890</name>
</gene>
<name>A0A9N9N5N0_FUNMO</name>
<dbReference type="AlphaFoldDB" id="A0A9N9N5N0"/>
<accession>A0A9N9N5N0</accession>
<protein>
    <submittedName>
        <fullName evidence="2">11614_t:CDS:1</fullName>
    </submittedName>
</protein>
<dbReference type="EMBL" id="CAJVPP010009152">
    <property type="protein sequence ID" value="CAG8702553.1"/>
    <property type="molecule type" value="Genomic_DNA"/>
</dbReference>
<feature type="non-terminal residue" evidence="2">
    <location>
        <position position="1"/>
    </location>
</feature>